<comment type="subcellular location">
    <subcellularLocation>
        <location evidence="1 6">Nucleus</location>
    </subcellularLocation>
</comment>
<dbReference type="KEGG" id="sind:105157617"/>
<evidence type="ECO:0000256" key="2">
    <source>
        <dbReference type="ARBA" id="ARBA00022491"/>
    </source>
</evidence>
<evidence type="ECO:0000256" key="4">
    <source>
        <dbReference type="ARBA" id="ARBA00023163"/>
    </source>
</evidence>
<evidence type="ECO:0000256" key="3">
    <source>
        <dbReference type="ARBA" id="ARBA00023015"/>
    </source>
</evidence>
<dbReference type="PANTHER" id="PTHR33057">
    <property type="entry name" value="TRANSCRIPTION REPRESSOR OFP7-RELATED"/>
    <property type="match status" value="1"/>
</dbReference>
<evidence type="ECO:0000256" key="7">
    <source>
        <dbReference type="SAM" id="MobiDB-lite"/>
    </source>
</evidence>
<evidence type="ECO:0000313" key="9">
    <source>
        <dbReference type="Proteomes" id="UP000504604"/>
    </source>
</evidence>
<dbReference type="PANTHER" id="PTHR33057:SF117">
    <property type="entry name" value="TRANSCRIPTION REPRESSOR OFP14"/>
    <property type="match status" value="1"/>
</dbReference>
<proteinExistence type="predicted"/>
<comment type="function">
    <text evidence="6">Transcriptional repressor that regulates multiple aspects of plant growth and development.</text>
</comment>
<evidence type="ECO:0000313" key="10">
    <source>
        <dbReference type="RefSeq" id="XP_011072338.2"/>
    </source>
</evidence>
<dbReference type="OrthoDB" id="689980at2759"/>
<reference evidence="10" key="1">
    <citation type="submission" date="2025-08" db="UniProtKB">
        <authorList>
            <consortium name="RefSeq"/>
        </authorList>
    </citation>
    <scope>IDENTIFICATION</scope>
</reference>
<dbReference type="InterPro" id="IPR038933">
    <property type="entry name" value="Ovate"/>
</dbReference>
<keyword evidence="3 6" id="KW-0805">Transcription regulation</keyword>
<evidence type="ECO:0000259" key="8">
    <source>
        <dbReference type="PROSITE" id="PS51754"/>
    </source>
</evidence>
<dbReference type="InParanoid" id="A0A6I9SR66"/>
<dbReference type="Pfam" id="PF04844">
    <property type="entry name" value="Ovate"/>
    <property type="match status" value="1"/>
</dbReference>
<dbReference type="FunCoup" id="A0A6I9SR66">
    <property type="interactions" value="195"/>
</dbReference>
<keyword evidence="2 6" id="KW-0678">Repressor</keyword>
<dbReference type="GO" id="GO:0045892">
    <property type="term" value="P:negative regulation of DNA-templated transcription"/>
    <property type="evidence" value="ECO:0007669"/>
    <property type="project" value="UniProtKB-UniRule"/>
</dbReference>
<name>A0A6I9SR66_SESIN</name>
<evidence type="ECO:0000256" key="6">
    <source>
        <dbReference type="RuleBase" id="RU367028"/>
    </source>
</evidence>
<accession>A0A6I9SR66</accession>
<keyword evidence="4 6" id="KW-0804">Transcription</keyword>
<protein>
    <recommendedName>
        <fullName evidence="6">Transcription repressor</fullName>
    </recommendedName>
    <alternativeName>
        <fullName evidence="6">Ovate family protein</fullName>
    </alternativeName>
</protein>
<keyword evidence="5 6" id="KW-0539">Nucleus</keyword>
<keyword evidence="9" id="KW-1185">Reference proteome</keyword>
<evidence type="ECO:0000256" key="5">
    <source>
        <dbReference type="ARBA" id="ARBA00023242"/>
    </source>
</evidence>
<sequence>MSLLNFVFILKFHYKYNTPCFQFFTSIPLRKIQNFNQKKKKGKMPKQIQKSFQECLSKIKISKKQIQLPLRSCKHPKTPSFTSRGGKKETDAATLSDVDQFLFENFRSLYQKEYEEETSKETEPKTAAFLLESPRLLDLPLPQNLCRSARFFVSSGSTSSLIMDEPCSSSASSTNDSSVESEEAPEIAANDSSAPDDFIALLTYSPSPYEDFRLSMQEMVEARVEHNGKVDWKFLEELLFCYLDLNNKKSYRFILRAFVDVIVGLRENSGRIPVSRRPWNGGAGRRRLNLN</sequence>
<dbReference type="Proteomes" id="UP000504604">
    <property type="component" value="Linkage group LG3"/>
</dbReference>
<organism evidence="9 10">
    <name type="scientific">Sesamum indicum</name>
    <name type="common">Oriental sesame</name>
    <name type="synonym">Sesamum orientale</name>
    <dbReference type="NCBI Taxonomy" id="4182"/>
    <lineage>
        <taxon>Eukaryota</taxon>
        <taxon>Viridiplantae</taxon>
        <taxon>Streptophyta</taxon>
        <taxon>Embryophyta</taxon>
        <taxon>Tracheophyta</taxon>
        <taxon>Spermatophyta</taxon>
        <taxon>Magnoliopsida</taxon>
        <taxon>eudicotyledons</taxon>
        <taxon>Gunneridae</taxon>
        <taxon>Pentapetalae</taxon>
        <taxon>asterids</taxon>
        <taxon>lamiids</taxon>
        <taxon>Lamiales</taxon>
        <taxon>Pedaliaceae</taxon>
        <taxon>Sesamum</taxon>
    </lineage>
</organism>
<dbReference type="InterPro" id="IPR006458">
    <property type="entry name" value="Ovate_C"/>
</dbReference>
<feature type="compositionally biased region" description="Low complexity" evidence="7">
    <location>
        <begin position="168"/>
        <end position="178"/>
    </location>
</feature>
<feature type="domain" description="OVATE" evidence="8">
    <location>
        <begin position="201"/>
        <end position="264"/>
    </location>
</feature>
<evidence type="ECO:0000256" key="1">
    <source>
        <dbReference type="ARBA" id="ARBA00004123"/>
    </source>
</evidence>
<dbReference type="PROSITE" id="PS51754">
    <property type="entry name" value="OVATE"/>
    <property type="match status" value="1"/>
</dbReference>
<dbReference type="GeneID" id="105157617"/>
<feature type="region of interest" description="Disordered" evidence="7">
    <location>
        <begin position="159"/>
        <end position="190"/>
    </location>
</feature>
<gene>
    <name evidence="10" type="primary">LOC105157617</name>
</gene>
<dbReference type="NCBIfam" id="TIGR01568">
    <property type="entry name" value="A_thal_3678"/>
    <property type="match status" value="1"/>
</dbReference>
<dbReference type="GO" id="GO:0005634">
    <property type="term" value="C:nucleus"/>
    <property type="evidence" value="ECO:0007669"/>
    <property type="project" value="UniProtKB-SubCell"/>
</dbReference>
<dbReference type="AlphaFoldDB" id="A0A6I9SR66"/>
<dbReference type="RefSeq" id="XP_011072338.2">
    <property type="nucleotide sequence ID" value="XM_011074036.2"/>
</dbReference>